<dbReference type="VEuPathDB" id="FungiDB:DIURU_005632"/>
<dbReference type="GeneID" id="54784283"/>
<gene>
    <name evidence="3" type="ORF">DIURU_005632</name>
</gene>
<name>A0A642UEW0_DIURU</name>
<proteinExistence type="predicted"/>
<evidence type="ECO:0000313" key="4">
    <source>
        <dbReference type="Proteomes" id="UP000449547"/>
    </source>
</evidence>
<dbReference type="Proteomes" id="UP000449547">
    <property type="component" value="Unassembled WGS sequence"/>
</dbReference>
<feature type="chain" id="PRO_5024997690" description="Flo11 domain-containing protein" evidence="2">
    <location>
        <begin position="17"/>
        <end position="224"/>
    </location>
</feature>
<evidence type="ECO:0000256" key="1">
    <source>
        <dbReference type="SAM" id="MobiDB-lite"/>
    </source>
</evidence>
<sequence>MQLLLRFLLLSSAVQSAVVKLTRTRLHTATVDPTWHTNVVVDYTTVTEIEYTTTIVTTVFGAPTTYVAATTTTVPIVTQSTQKAVDTDIVTNVEDNLLLAAPTEGDNTVTTSAAPEVAPQTQTTSAIPDTTQPVSSAVPQTTSSSEDQQIPSQTTGYVIDYTLDDSVGPTFTSELPSSTGQWLIESVSTYTSDGFCVVSYDYYESDETDWITSTRTVYVTSTAA</sequence>
<protein>
    <recommendedName>
        <fullName evidence="5">Flo11 domain-containing protein</fullName>
    </recommendedName>
</protein>
<feature type="compositionally biased region" description="Polar residues" evidence="1">
    <location>
        <begin position="105"/>
        <end position="152"/>
    </location>
</feature>
<dbReference type="OMA" id="TTDSWII"/>
<accession>A0A642UEW0</accession>
<feature type="region of interest" description="Disordered" evidence="1">
    <location>
        <begin position="103"/>
        <end position="152"/>
    </location>
</feature>
<evidence type="ECO:0008006" key="5">
    <source>
        <dbReference type="Google" id="ProtNLM"/>
    </source>
</evidence>
<organism evidence="3 4">
    <name type="scientific">Diutina rugosa</name>
    <name type="common">Yeast</name>
    <name type="synonym">Candida rugosa</name>
    <dbReference type="NCBI Taxonomy" id="5481"/>
    <lineage>
        <taxon>Eukaryota</taxon>
        <taxon>Fungi</taxon>
        <taxon>Dikarya</taxon>
        <taxon>Ascomycota</taxon>
        <taxon>Saccharomycotina</taxon>
        <taxon>Pichiomycetes</taxon>
        <taxon>Debaryomycetaceae</taxon>
        <taxon>Diutina</taxon>
    </lineage>
</organism>
<keyword evidence="4" id="KW-1185">Reference proteome</keyword>
<dbReference type="AlphaFoldDB" id="A0A642UEW0"/>
<dbReference type="RefSeq" id="XP_034009480.1">
    <property type="nucleotide sequence ID" value="XM_034158636.1"/>
</dbReference>
<dbReference type="EMBL" id="SWFT01000163">
    <property type="protein sequence ID" value="KAA8896620.1"/>
    <property type="molecule type" value="Genomic_DNA"/>
</dbReference>
<evidence type="ECO:0000313" key="3">
    <source>
        <dbReference type="EMBL" id="KAA8896620.1"/>
    </source>
</evidence>
<feature type="signal peptide" evidence="2">
    <location>
        <begin position="1"/>
        <end position="16"/>
    </location>
</feature>
<keyword evidence="2" id="KW-0732">Signal</keyword>
<evidence type="ECO:0000256" key="2">
    <source>
        <dbReference type="SAM" id="SignalP"/>
    </source>
</evidence>
<reference evidence="3 4" key="1">
    <citation type="submission" date="2019-07" db="EMBL/GenBank/DDBJ databases">
        <title>Genome assembly of two rare yeast pathogens: Diutina rugosa and Trichomonascus ciferrii.</title>
        <authorList>
            <person name="Mixao V."/>
            <person name="Saus E."/>
            <person name="Hansen A."/>
            <person name="Lass-Flor C."/>
            <person name="Gabaldon T."/>
        </authorList>
    </citation>
    <scope>NUCLEOTIDE SEQUENCE [LARGE SCALE GENOMIC DNA]</scope>
    <source>
        <strain evidence="3 4">CBS 613</strain>
    </source>
</reference>
<dbReference type="OrthoDB" id="4024931at2759"/>
<comment type="caution">
    <text evidence="3">The sequence shown here is derived from an EMBL/GenBank/DDBJ whole genome shotgun (WGS) entry which is preliminary data.</text>
</comment>